<dbReference type="OrthoDB" id="1436861at2759"/>
<reference evidence="2" key="1">
    <citation type="submission" date="2018-05" db="EMBL/GenBank/DDBJ databases">
        <title>Draft genome of Mucuna pruriens seed.</title>
        <authorList>
            <person name="Nnadi N.E."/>
            <person name="Vos R."/>
            <person name="Hasami M.H."/>
            <person name="Devisetty U.K."/>
            <person name="Aguiy J.C."/>
        </authorList>
    </citation>
    <scope>NUCLEOTIDE SEQUENCE [LARGE SCALE GENOMIC DNA]</scope>
    <source>
        <strain evidence="2">JCA_2017</strain>
    </source>
</reference>
<dbReference type="EMBL" id="QJKJ01008097">
    <property type="protein sequence ID" value="RDX80808.1"/>
    <property type="molecule type" value="Genomic_DNA"/>
</dbReference>
<dbReference type="AlphaFoldDB" id="A0A371FR83"/>
<protein>
    <recommendedName>
        <fullName evidence="1">Reverse transcriptase Ty1/copia-type domain-containing protein</fullName>
    </recommendedName>
</protein>
<comment type="caution">
    <text evidence="2">The sequence shown here is derived from an EMBL/GenBank/DDBJ whole genome shotgun (WGS) entry which is preliminary data.</text>
</comment>
<feature type="non-terminal residue" evidence="2">
    <location>
        <position position="1"/>
    </location>
</feature>
<dbReference type="InterPro" id="IPR013103">
    <property type="entry name" value="RVT_2"/>
</dbReference>
<keyword evidence="3" id="KW-1185">Reference proteome</keyword>
<dbReference type="Pfam" id="PF07727">
    <property type="entry name" value="RVT_2"/>
    <property type="match status" value="1"/>
</dbReference>
<organism evidence="2 3">
    <name type="scientific">Mucuna pruriens</name>
    <name type="common">Velvet bean</name>
    <name type="synonym">Dolichos pruriens</name>
    <dbReference type="NCBI Taxonomy" id="157652"/>
    <lineage>
        <taxon>Eukaryota</taxon>
        <taxon>Viridiplantae</taxon>
        <taxon>Streptophyta</taxon>
        <taxon>Embryophyta</taxon>
        <taxon>Tracheophyta</taxon>
        <taxon>Spermatophyta</taxon>
        <taxon>Magnoliopsida</taxon>
        <taxon>eudicotyledons</taxon>
        <taxon>Gunneridae</taxon>
        <taxon>Pentapetalae</taxon>
        <taxon>rosids</taxon>
        <taxon>fabids</taxon>
        <taxon>Fabales</taxon>
        <taxon>Fabaceae</taxon>
        <taxon>Papilionoideae</taxon>
        <taxon>50 kb inversion clade</taxon>
        <taxon>NPAAA clade</taxon>
        <taxon>indigoferoid/millettioid clade</taxon>
        <taxon>Phaseoleae</taxon>
        <taxon>Mucuna</taxon>
    </lineage>
</organism>
<proteinExistence type="predicted"/>
<evidence type="ECO:0000313" key="2">
    <source>
        <dbReference type="EMBL" id="RDX80808.1"/>
    </source>
</evidence>
<sequence>MGVRTIEEYLAKIQAIVSFLLSIGDLVSHCDHINSILDGLPHEHNPLSVIIHYLIESCDILEVESMLLSHEAKIEKCKKVVLSHQPSNSQPQAFVAHVANQNSSLWYFDFGMMHHVTNNPTNLMDNTPFFDLDQVLLGNGHVTYYNSNIHYLQVLSSTQVQHLCHLLTQFNTVGSSPCPTSLSSTSQNNAPSIASFDSSLSLSWWQSAFINSSSLIFKKLSPVVKPATVRIVLSIAITRHWHIKQVDVNNAFLNGILAEEAYMQQPLGFEVADKTLALRAWFERLTVALVALGFKK</sequence>
<dbReference type="STRING" id="157652.A0A371FR83"/>
<accession>A0A371FR83</accession>
<gene>
    <name evidence="2" type="ORF">CR513_38598</name>
</gene>
<feature type="non-terminal residue" evidence="2">
    <location>
        <position position="296"/>
    </location>
</feature>
<dbReference type="Proteomes" id="UP000257109">
    <property type="component" value="Unassembled WGS sequence"/>
</dbReference>
<name>A0A371FR83_MUCPR</name>
<evidence type="ECO:0000259" key="1">
    <source>
        <dbReference type="Pfam" id="PF07727"/>
    </source>
</evidence>
<evidence type="ECO:0000313" key="3">
    <source>
        <dbReference type="Proteomes" id="UP000257109"/>
    </source>
</evidence>
<feature type="domain" description="Reverse transcriptase Ty1/copia-type" evidence="1">
    <location>
        <begin position="218"/>
        <end position="273"/>
    </location>
</feature>